<dbReference type="SMART" id="SM00267">
    <property type="entry name" value="GGDEF"/>
    <property type="match status" value="1"/>
</dbReference>
<dbReference type="Gene3D" id="3.20.20.450">
    <property type="entry name" value="EAL domain"/>
    <property type="match status" value="1"/>
</dbReference>
<dbReference type="Pfam" id="PF08447">
    <property type="entry name" value="PAS_3"/>
    <property type="match status" value="2"/>
</dbReference>
<feature type="domain" description="PAS" evidence="2">
    <location>
        <begin position="1"/>
        <end position="64"/>
    </location>
</feature>
<evidence type="ECO:0000259" key="5">
    <source>
        <dbReference type="PROSITE" id="PS50887"/>
    </source>
</evidence>
<dbReference type="Pfam" id="PF12860">
    <property type="entry name" value="PAS_7"/>
    <property type="match status" value="1"/>
</dbReference>
<dbReference type="Gene3D" id="3.30.70.270">
    <property type="match status" value="1"/>
</dbReference>
<feature type="domain" description="EAL" evidence="4">
    <location>
        <begin position="687"/>
        <end position="939"/>
    </location>
</feature>
<organism evidence="6 7">
    <name type="scientific">Wenxinia saemankumensis</name>
    <dbReference type="NCBI Taxonomy" id="1447782"/>
    <lineage>
        <taxon>Bacteria</taxon>
        <taxon>Pseudomonadati</taxon>
        <taxon>Pseudomonadota</taxon>
        <taxon>Alphaproteobacteria</taxon>
        <taxon>Rhodobacterales</taxon>
        <taxon>Roseobacteraceae</taxon>
        <taxon>Wenxinia</taxon>
    </lineage>
</organism>
<dbReference type="CDD" id="cd01948">
    <property type="entry name" value="EAL"/>
    <property type="match status" value="1"/>
</dbReference>
<dbReference type="PROSITE" id="PS50113">
    <property type="entry name" value="PAC"/>
    <property type="match status" value="1"/>
</dbReference>
<dbReference type="SUPFAM" id="SSF55073">
    <property type="entry name" value="Nucleotide cyclase"/>
    <property type="match status" value="1"/>
</dbReference>
<feature type="domain" description="PAS" evidence="2">
    <location>
        <begin position="120"/>
        <end position="193"/>
    </location>
</feature>
<dbReference type="STRING" id="1447782.SAMN05444417_0407"/>
<dbReference type="Proteomes" id="UP000184292">
    <property type="component" value="Unassembled WGS sequence"/>
</dbReference>
<dbReference type="PROSITE" id="PS50883">
    <property type="entry name" value="EAL"/>
    <property type="match status" value="1"/>
</dbReference>
<name>A0A1M6AFC0_9RHOB</name>
<dbReference type="EMBL" id="FQYO01000001">
    <property type="protein sequence ID" value="SHI35244.1"/>
    <property type="molecule type" value="Genomic_DNA"/>
</dbReference>
<dbReference type="Pfam" id="PF00990">
    <property type="entry name" value="GGDEF"/>
    <property type="match status" value="1"/>
</dbReference>
<dbReference type="NCBIfam" id="TIGR00229">
    <property type="entry name" value="sensory_box"/>
    <property type="match status" value="2"/>
</dbReference>
<feature type="domain" description="GGDEF" evidence="5">
    <location>
        <begin position="547"/>
        <end position="678"/>
    </location>
</feature>
<dbReference type="InterPro" id="IPR029787">
    <property type="entry name" value="Nucleotide_cyclase"/>
</dbReference>
<evidence type="ECO:0000313" key="7">
    <source>
        <dbReference type="Proteomes" id="UP000184292"/>
    </source>
</evidence>
<dbReference type="SMART" id="SM00091">
    <property type="entry name" value="PAS"/>
    <property type="match status" value="4"/>
</dbReference>
<dbReference type="Gene3D" id="3.30.450.20">
    <property type="entry name" value="PAS domain"/>
    <property type="match status" value="4"/>
</dbReference>
<gene>
    <name evidence="6" type="ORF">SAMN05444417_0407</name>
</gene>
<dbReference type="InterPro" id="IPR000014">
    <property type="entry name" value="PAS"/>
</dbReference>
<dbReference type="CDD" id="cd00130">
    <property type="entry name" value="PAS"/>
    <property type="match status" value="2"/>
</dbReference>
<dbReference type="SMART" id="SM00086">
    <property type="entry name" value="PAC"/>
    <property type="match status" value="3"/>
</dbReference>
<dbReference type="Pfam" id="PF13426">
    <property type="entry name" value="PAS_9"/>
    <property type="match status" value="1"/>
</dbReference>
<dbReference type="InterPro" id="IPR013655">
    <property type="entry name" value="PAS_fold_3"/>
</dbReference>
<feature type="coiled-coil region" evidence="1">
    <location>
        <begin position="364"/>
        <end position="394"/>
    </location>
</feature>
<dbReference type="SMART" id="SM00052">
    <property type="entry name" value="EAL"/>
    <property type="match status" value="1"/>
</dbReference>
<dbReference type="InterPro" id="IPR052155">
    <property type="entry name" value="Biofilm_reg_signaling"/>
</dbReference>
<dbReference type="InterPro" id="IPR035919">
    <property type="entry name" value="EAL_sf"/>
</dbReference>
<dbReference type="SUPFAM" id="SSF141868">
    <property type="entry name" value="EAL domain-like"/>
    <property type="match status" value="1"/>
</dbReference>
<dbReference type="PANTHER" id="PTHR44757">
    <property type="entry name" value="DIGUANYLATE CYCLASE DGCP"/>
    <property type="match status" value="1"/>
</dbReference>
<dbReference type="PROSITE" id="PS50887">
    <property type="entry name" value="GGDEF"/>
    <property type="match status" value="1"/>
</dbReference>
<evidence type="ECO:0000259" key="4">
    <source>
        <dbReference type="PROSITE" id="PS50883"/>
    </source>
</evidence>
<keyword evidence="7" id="KW-1185">Reference proteome</keyword>
<feature type="domain" description="PAC" evidence="3">
    <location>
        <begin position="325"/>
        <end position="376"/>
    </location>
</feature>
<dbReference type="RefSeq" id="WP_083601004.1">
    <property type="nucleotide sequence ID" value="NZ_FQYO01000001.1"/>
</dbReference>
<dbReference type="InterPro" id="IPR000160">
    <property type="entry name" value="GGDEF_dom"/>
</dbReference>
<dbReference type="OrthoDB" id="9814202at2"/>
<dbReference type="SUPFAM" id="SSF55785">
    <property type="entry name" value="PYP-like sensor domain (PAS domain)"/>
    <property type="match status" value="4"/>
</dbReference>
<sequence length="947" mass="105826">MPDSFPCMFHVTDTSGRIVQVSDQWLATLGYDREEVVGSRNAAFLAEDCAASAQARMSDILREGRKDDLVCEFVSKAGKVVPFRLSVEPVAEEGGQPLGVVAVLTPVEVGSDVVEELGRKSYRLQSCLEATEAGIWEWNVQTGESSVNERWAAMLGYRLEDLQPISAETWRAFAHPDDLQRSMDALQRHWDGETESYDVEARMRHRDGHWVWVHDRGRVFTRTPDGEPEWMFGTHFSLDEQRQRARNAERMERLLNRTGLAAGIGGWELDLETNELLWTDETRRIHGVDRAYRPDVAKALDFYAPEAREQVGQAVDRALSHGTPWDLELPFVRATGERIWVRAIGEVELRDGRARSLFGAFQDITDRRREHEELRRARETAQQAEQRLWAAVEAVPDAFALFDSEDRAVMFNQKYRDLYAASGDVVAVGQTFEAILREGLRHGQYPEAIGREQAWLEERLERHRNPSGPVAQELPGDRHVMVHEARLPNGDTVGFRVDVTELRRQERELKVRAEALEAAALTDPLTGLLNRRGLESYRQGFASVPDESFGVIHLDLDRFKPINDVFGHAAGDHLLRHVADILRSSVRGGDGVARVGGDEFVVVLRGPCTETLARRIASRIIARCQDAVLWQDRILHYGVSAGIAVGPAAELARLQEDADIALYEAKRSGRNRSHVFGEPLRERIEARKTLSDDLLEGLERGEIIAHYQPQVCARTGDIVGAEALARWEHPTRGLLGPRDFLALADDLGQTGRIDRTVYLHAIETGRAFSQGGTPLPGISINFSLKRLAEAGDLPWFENASALPFRMNLEILETLDVDGDFDGIEGLMAHVRKKGIAIVIDDFGSGRASLTSLLRFRPERVKLDGEITRAAVSESTGARAMVLAIGDMCRRLGIAMTAEGVETREQADLMRELGCDRLQGFHFGPPMSRDDLRAVLAVRKAASAREAP</sequence>
<reference evidence="6 7" key="1">
    <citation type="submission" date="2016-11" db="EMBL/GenBank/DDBJ databases">
        <authorList>
            <person name="Jaros S."/>
            <person name="Januszkiewicz K."/>
            <person name="Wedrychowicz H."/>
        </authorList>
    </citation>
    <scope>NUCLEOTIDE SEQUENCE [LARGE SCALE GENOMIC DNA]</scope>
    <source>
        <strain evidence="6 7">DSM 100565</strain>
    </source>
</reference>
<dbReference type="PROSITE" id="PS50112">
    <property type="entry name" value="PAS"/>
    <property type="match status" value="2"/>
</dbReference>
<keyword evidence="1" id="KW-0175">Coiled coil</keyword>
<dbReference type="InterPro" id="IPR001610">
    <property type="entry name" value="PAC"/>
</dbReference>
<dbReference type="InterPro" id="IPR043128">
    <property type="entry name" value="Rev_trsase/Diguanyl_cyclase"/>
</dbReference>
<proteinExistence type="predicted"/>
<evidence type="ECO:0000259" key="2">
    <source>
        <dbReference type="PROSITE" id="PS50112"/>
    </source>
</evidence>
<protein>
    <submittedName>
        <fullName evidence="6">PAS domain S-box-containing protein/diguanylate cyclase (GGDEF) domain-containing protein</fullName>
    </submittedName>
</protein>
<accession>A0A1M6AFC0</accession>
<dbReference type="InterPro" id="IPR001633">
    <property type="entry name" value="EAL_dom"/>
</dbReference>
<dbReference type="NCBIfam" id="TIGR00254">
    <property type="entry name" value="GGDEF"/>
    <property type="match status" value="1"/>
</dbReference>
<dbReference type="AlphaFoldDB" id="A0A1M6AFC0"/>
<dbReference type="InterPro" id="IPR000700">
    <property type="entry name" value="PAS-assoc_C"/>
</dbReference>
<evidence type="ECO:0000259" key="3">
    <source>
        <dbReference type="PROSITE" id="PS50113"/>
    </source>
</evidence>
<dbReference type="Pfam" id="PF00563">
    <property type="entry name" value="EAL"/>
    <property type="match status" value="1"/>
</dbReference>
<dbReference type="CDD" id="cd01949">
    <property type="entry name" value="GGDEF"/>
    <property type="match status" value="1"/>
</dbReference>
<dbReference type="InterPro" id="IPR035965">
    <property type="entry name" value="PAS-like_dom_sf"/>
</dbReference>
<evidence type="ECO:0000313" key="6">
    <source>
        <dbReference type="EMBL" id="SHI35244.1"/>
    </source>
</evidence>
<evidence type="ECO:0000256" key="1">
    <source>
        <dbReference type="SAM" id="Coils"/>
    </source>
</evidence>
<dbReference type="PANTHER" id="PTHR44757:SF2">
    <property type="entry name" value="BIOFILM ARCHITECTURE MAINTENANCE PROTEIN MBAA"/>
    <property type="match status" value="1"/>
</dbReference>